<proteinExistence type="predicted"/>
<reference evidence="1 2" key="1">
    <citation type="submission" date="2023-10" db="EMBL/GenBank/DDBJ databases">
        <title>Draft genome sequence of Xylaria bambusicola isolate GMP-LS, the root and basal stem rot pathogen of sugarcane in Indonesia.</title>
        <authorList>
            <person name="Selvaraj P."/>
            <person name="Muralishankar V."/>
            <person name="Muruganantham S."/>
            <person name="Sp S."/>
            <person name="Haryani S."/>
            <person name="Lau K.J.X."/>
            <person name="Naqvi N.I."/>
        </authorList>
    </citation>
    <scope>NUCLEOTIDE SEQUENCE [LARGE SCALE GENOMIC DNA]</scope>
    <source>
        <strain evidence="1">GMP-LS</strain>
    </source>
</reference>
<organism evidence="1 2">
    <name type="scientific">Xylaria bambusicola</name>
    <dbReference type="NCBI Taxonomy" id="326684"/>
    <lineage>
        <taxon>Eukaryota</taxon>
        <taxon>Fungi</taxon>
        <taxon>Dikarya</taxon>
        <taxon>Ascomycota</taxon>
        <taxon>Pezizomycotina</taxon>
        <taxon>Sordariomycetes</taxon>
        <taxon>Xylariomycetidae</taxon>
        <taxon>Xylariales</taxon>
        <taxon>Xylariaceae</taxon>
        <taxon>Xylaria</taxon>
    </lineage>
</organism>
<accession>A0AAN7V073</accession>
<keyword evidence="2" id="KW-1185">Reference proteome</keyword>
<dbReference type="AlphaFoldDB" id="A0AAN7V073"/>
<sequence>MPPPGWLIMVISIANSIIKHNEKTAKVYGMSYAASAHRKAMTSRFPFNVMTHEILYAKGSCDRRVGPYLPRIPDVGENKLPVWRRVSRLASFLAGTVVVFLLPILDYRSG</sequence>
<name>A0AAN7V073_9PEZI</name>
<comment type="caution">
    <text evidence="1">The sequence shown here is derived from an EMBL/GenBank/DDBJ whole genome shotgun (WGS) entry which is preliminary data.</text>
</comment>
<dbReference type="EMBL" id="JAWHQM010000019">
    <property type="protein sequence ID" value="KAK5631429.1"/>
    <property type="molecule type" value="Genomic_DNA"/>
</dbReference>
<dbReference type="Proteomes" id="UP001305414">
    <property type="component" value="Unassembled WGS sequence"/>
</dbReference>
<evidence type="ECO:0000313" key="2">
    <source>
        <dbReference type="Proteomes" id="UP001305414"/>
    </source>
</evidence>
<protein>
    <submittedName>
        <fullName evidence="1">Uncharacterized protein</fullName>
    </submittedName>
</protein>
<evidence type="ECO:0000313" key="1">
    <source>
        <dbReference type="EMBL" id="KAK5631429.1"/>
    </source>
</evidence>
<gene>
    <name evidence="1" type="ORF">RRF57_007143</name>
</gene>